<evidence type="ECO:0000313" key="1">
    <source>
        <dbReference type="EMBL" id="QCD78023.1"/>
    </source>
</evidence>
<proteinExistence type="predicted"/>
<dbReference type="Proteomes" id="UP000501690">
    <property type="component" value="Linkage Group LG1"/>
</dbReference>
<sequence>MCLYFQPPSCSWRCGAPSVSVFSFTSLALSQGEEPTVFAQASNPRLSKNNKKLTKFLLETSSILSESNFVQVRKSRLSENSQNITMLIIRALANT</sequence>
<protein>
    <submittedName>
        <fullName evidence="1">Uncharacterized protein</fullName>
    </submittedName>
</protein>
<dbReference type="AlphaFoldDB" id="A0A4D6KNE1"/>
<organism evidence="1 2">
    <name type="scientific">Vigna unguiculata</name>
    <name type="common">Cowpea</name>
    <dbReference type="NCBI Taxonomy" id="3917"/>
    <lineage>
        <taxon>Eukaryota</taxon>
        <taxon>Viridiplantae</taxon>
        <taxon>Streptophyta</taxon>
        <taxon>Embryophyta</taxon>
        <taxon>Tracheophyta</taxon>
        <taxon>Spermatophyta</taxon>
        <taxon>Magnoliopsida</taxon>
        <taxon>eudicotyledons</taxon>
        <taxon>Gunneridae</taxon>
        <taxon>Pentapetalae</taxon>
        <taxon>rosids</taxon>
        <taxon>fabids</taxon>
        <taxon>Fabales</taxon>
        <taxon>Fabaceae</taxon>
        <taxon>Papilionoideae</taxon>
        <taxon>50 kb inversion clade</taxon>
        <taxon>NPAAA clade</taxon>
        <taxon>indigoferoid/millettioid clade</taxon>
        <taxon>Phaseoleae</taxon>
        <taxon>Vigna</taxon>
    </lineage>
</organism>
<name>A0A4D6KNE1_VIGUN</name>
<accession>A0A4D6KNE1</accession>
<dbReference type="EMBL" id="CP039345">
    <property type="protein sequence ID" value="QCD78023.1"/>
    <property type="molecule type" value="Genomic_DNA"/>
</dbReference>
<keyword evidence="2" id="KW-1185">Reference proteome</keyword>
<evidence type="ECO:0000313" key="2">
    <source>
        <dbReference type="Proteomes" id="UP000501690"/>
    </source>
</evidence>
<reference evidence="1 2" key="1">
    <citation type="submission" date="2019-04" db="EMBL/GenBank/DDBJ databases">
        <title>An improved genome assembly and genetic linkage map for asparagus bean, Vigna unguiculata ssp. sesquipedialis.</title>
        <authorList>
            <person name="Xia Q."/>
            <person name="Zhang R."/>
            <person name="Dong Y."/>
        </authorList>
    </citation>
    <scope>NUCLEOTIDE SEQUENCE [LARGE SCALE GENOMIC DNA]</scope>
    <source>
        <tissue evidence="1">Leaf</tissue>
    </source>
</reference>
<gene>
    <name evidence="1" type="ORF">DEO72_LG1g1652</name>
</gene>